<gene>
    <name evidence="1" type="ORF">PV328_005262</name>
</gene>
<proteinExistence type="predicted"/>
<dbReference type="InterPro" id="IPR006631">
    <property type="entry name" value="DM4_12"/>
</dbReference>
<dbReference type="PANTHER" id="PTHR21398">
    <property type="entry name" value="AGAP007094-PA"/>
    <property type="match status" value="1"/>
</dbReference>
<evidence type="ECO:0000313" key="1">
    <source>
        <dbReference type="EMBL" id="KAK0171869.1"/>
    </source>
</evidence>
<evidence type="ECO:0000313" key="2">
    <source>
        <dbReference type="Proteomes" id="UP001168990"/>
    </source>
</evidence>
<dbReference type="PANTHER" id="PTHR21398:SF1">
    <property type="entry name" value="FI03705P"/>
    <property type="match status" value="1"/>
</dbReference>
<accession>A0AA39FLL5</accession>
<dbReference type="Pfam" id="PF07841">
    <property type="entry name" value="DM4_12"/>
    <property type="match status" value="2"/>
</dbReference>
<dbReference type="AlphaFoldDB" id="A0AA39FLL5"/>
<dbReference type="EMBL" id="JAQQBS010000002">
    <property type="protein sequence ID" value="KAK0171869.1"/>
    <property type="molecule type" value="Genomic_DNA"/>
</dbReference>
<reference evidence="1" key="2">
    <citation type="submission" date="2023-03" db="EMBL/GenBank/DDBJ databases">
        <authorList>
            <person name="Inwood S.N."/>
            <person name="Skelly J.G."/>
            <person name="Guhlin J."/>
            <person name="Harrop T.W.R."/>
            <person name="Goldson S.G."/>
            <person name="Dearden P.K."/>
        </authorList>
    </citation>
    <scope>NUCLEOTIDE SEQUENCE</scope>
    <source>
        <strain evidence="1">Irish</strain>
        <tissue evidence="1">Whole body</tissue>
    </source>
</reference>
<name>A0AA39FLL5_9HYME</name>
<sequence>MRLQLWIYIVTIAITIECSHSHRTKRRIAFPKGSSFFYRLNYKINSVAWTTIFAQATGFKVAWPLPDSSRTQRSIGNILDDINLLYESHGFNGPSCIIKNVCEALNYIKQKDGVLKNGIIMLVCLSLGMILLADERVLSRQKRYLIFPQGSNVQLVYCLTIGAFAGNGDLVLGLTAALAWELPSKVDTKISKLLHRKSRSVLYPKIEAFLQSTGLDGKSCVMRALCETARREENQVGNGTFIQELFYIIFKLRDNGELFEKFEHREYDFAYQTEKSCAEKYTTSKEMTIKVFLCLLHISQILSLTFNSIEFPNTTHDHKLKREIIPEPKRYFIFPQGSNVQLVYCLTIGTYAKPKTFFTVGVTAGLAYELPHRNSVPYRKPAEVYHRRSRRELYRKLELMLSTRGKDGKACVMKALCQAGKRNISEVGKGNFIQEILHSIFTLPKGSYHEDPKTSYELAYETTGDCNVLYPTCTNIF</sequence>
<dbReference type="SMART" id="SM00718">
    <property type="entry name" value="DM4_12"/>
    <property type="match status" value="2"/>
</dbReference>
<protein>
    <submittedName>
        <fullName evidence="1">Uncharacterized protein</fullName>
    </submittedName>
</protein>
<dbReference type="Proteomes" id="UP001168990">
    <property type="component" value="Unassembled WGS sequence"/>
</dbReference>
<reference evidence="1" key="1">
    <citation type="journal article" date="2023" name="bioRxiv">
        <title>Scaffold-level genome assemblies of two parasitoid biocontrol wasps reveal the parthenogenesis mechanism and an associated novel virus.</title>
        <authorList>
            <person name="Inwood S."/>
            <person name="Skelly J."/>
            <person name="Guhlin J."/>
            <person name="Harrop T."/>
            <person name="Goldson S."/>
            <person name="Dearden P."/>
        </authorList>
    </citation>
    <scope>NUCLEOTIDE SEQUENCE</scope>
    <source>
        <strain evidence="1">Irish</strain>
        <tissue evidence="1">Whole body</tissue>
    </source>
</reference>
<comment type="caution">
    <text evidence="1">The sequence shown here is derived from an EMBL/GenBank/DDBJ whole genome shotgun (WGS) entry which is preliminary data.</text>
</comment>
<keyword evidence="2" id="KW-1185">Reference proteome</keyword>
<organism evidence="1 2">
    <name type="scientific">Microctonus aethiopoides</name>
    <dbReference type="NCBI Taxonomy" id="144406"/>
    <lineage>
        <taxon>Eukaryota</taxon>
        <taxon>Metazoa</taxon>
        <taxon>Ecdysozoa</taxon>
        <taxon>Arthropoda</taxon>
        <taxon>Hexapoda</taxon>
        <taxon>Insecta</taxon>
        <taxon>Pterygota</taxon>
        <taxon>Neoptera</taxon>
        <taxon>Endopterygota</taxon>
        <taxon>Hymenoptera</taxon>
        <taxon>Apocrita</taxon>
        <taxon>Ichneumonoidea</taxon>
        <taxon>Braconidae</taxon>
        <taxon>Euphorinae</taxon>
        <taxon>Microctonus</taxon>
    </lineage>
</organism>